<dbReference type="NCBIfam" id="TIGR00445">
    <property type="entry name" value="mraY"/>
    <property type="match status" value="1"/>
</dbReference>
<keyword evidence="2 6" id="KW-0808">Transferase</keyword>
<dbReference type="EMBL" id="VMFF01000029">
    <property type="protein sequence ID" value="TSC65761.1"/>
    <property type="molecule type" value="Genomic_DNA"/>
</dbReference>
<dbReference type="UniPathway" id="UPA00219"/>
<evidence type="ECO:0000256" key="2">
    <source>
        <dbReference type="ARBA" id="ARBA00022679"/>
    </source>
</evidence>
<dbReference type="AlphaFoldDB" id="A0A554JBU8"/>
<keyword evidence="6" id="KW-0961">Cell wall biogenesis/degradation</keyword>
<keyword evidence="6" id="KW-0133">Cell shape</keyword>
<dbReference type="GO" id="GO:0051992">
    <property type="term" value="F:UDP-N-acetylmuramoyl-L-alanyl-D-glutamyl-meso-2,6-diaminopimelyl-D-alanyl-D-alanine:undecaprenyl-phosphate transferase activity"/>
    <property type="evidence" value="ECO:0007669"/>
    <property type="project" value="RHEA"/>
</dbReference>
<dbReference type="CDD" id="cd06852">
    <property type="entry name" value="GT_MraY"/>
    <property type="match status" value="1"/>
</dbReference>
<feature type="transmembrane region" description="Helical" evidence="6">
    <location>
        <begin position="135"/>
        <end position="154"/>
    </location>
</feature>
<dbReference type="GO" id="GO:0008963">
    <property type="term" value="F:phospho-N-acetylmuramoyl-pentapeptide-transferase activity"/>
    <property type="evidence" value="ECO:0007669"/>
    <property type="project" value="UniProtKB-UniRule"/>
</dbReference>
<evidence type="ECO:0000256" key="6">
    <source>
        <dbReference type="HAMAP-Rule" id="MF_00038"/>
    </source>
</evidence>
<dbReference type="GO" id="GO:0009252">
    <property type="term" value="P:peptidoglycan biosynthetic process"/>
    <property type="evidence" value="ECO:0007669"/>
    <property type="project" value="UniProtKB-UniRule"/>
</dbReference>
<dbReference type="Pfam" id="PF00953">
    <property type="entry name" value="Glycos_transf_4"/>
    <property type="match status" value="1"/>
</dbReference>
<evidence type="ECO:0000256" key="3">
    <source>
        <dbReference type="ARBA" id="ARBA00022692"/>
    </source>
</evidence>
<gene>
    <name evidence="6" type="primary">mraY</name>
    <name evidence="9" type="ORF">G01um101477_341</name>
</gene>
<comment type="cofactor">
    <cofactor evidence="6 8">
        <name>Mg(2+)</name>
        <dbReference type="ChEBI" id="CHEBI:18420"/>
    </cofactor>
</comment>
<keyword evidence="6" id="KW-1003">Cell membrane</keyword>
<keyword evidence="6" id="KW-0132">Cell division</keyword>
<sequence>MISYHLLKVLILAGISFFVALAATPLLTNLLLKFKVGKNIRNDGSTPVYSNMHAGKQGTPTMAGILVWGTTCFLIALFWFLDRVLHIEYFHILNFLTRKETLLPVGALFGASLIGLFDDYLDWRGRGYKNRGIRFRYKLIFYALVAAVGAYWFYFKLGFDYLSVPFFGNLYIGWLYIPFFILAAVGTSFSVNQTDGLDGLAGGTLLTSFLAYGLIAYLEGRYELASFIGVISGALLAFLWFNIFPAMFFMGDTGSMGLGTVLAVIAFLLHGELILPIIGIVFVIEALSLFGQIFWRKVFGRKLLLSSPLHHHLEASGWPEAKVTMRLWIISMVFAMLGVIIHFVGTKT</sequence>
<dbReference type="PANTHER" id="PTHR22926">
    <property type="entry name" value="PHOSPHO-N-ACETYLMURAMOYL-PENTAPEPTIDE-TRANSFERASE"/>
    <property type="match status" value="1"/>
</dbReference>
<accession>A0A554JBU8</accession>
<dbReference type="InterPro" id="IPR003524">
    <property type="entry name" value="PNAcMuramoyl-5peptid_Trfase"/>
</dbReference>
<dbReference type="HAMAP" id="MF_00038">
    <property type="entry name" value="MraY"/>
    <property type="match status" value="1"/>
</dbReference>
<dbReference type="GO" id="GO:0051301">
    <property type="term" value="P:cell division"/>
    <property type="evidence" value="ECO:0007669"/>
    <property type="project" value="UniProtKB-KW"/>
</dbReference>
<evidence type="ECO:0000313" key="9">
    <source>
        <dbReference type="EMBL" id="TSC65761.1"/>
    </source>
</evidence>
<keyword evidence="5 6" id="KW-0472">Membrane</keyword>
<comment type="pathway">
    <text evidence="6">Cell wall biogenesis; peptidoglycan biosynthesis.</text>
</comment>
<keyword evidence="6" id="KW-0573">Peptidoglycan synthesis</keyword>
<evidence type="ECO:0000313" key="10">
    <source>
        <dbReference type="Proteomes" id="UP000319613"/>
    </source>
</evidence>
<organism evidence="9 10">
    <name type="scientific">Candidatus Doudnabacteria bacterium Gr01-1014_77</name>
    <dbReference type="NCBI Taxonomy" id="2017133"/>
    <lineage>
        <taxon>Bacteria</taxon>
        <taxon>Candidatus Doudnaibacteriota</taxon>
    </lineage>
</organism>
<keyword evidence="4 6" id="KW-1133">Transmembrane helix</keyword>
<evidence type="ECO:0000256" key="1">
    <source>
        <dbReference type="ARBA" id="ARBA00004141"/>
    </source>
</evidence>
<feature type="binding site" evidence="8">
    <location>
        <position position="252"/>
    </location>
    <ligand>
        <name>Mg(2+)</name>
        <dbReference type="ChEBI" id="CHEBI:18420"/>
    </ligand>
</feature>
<evidence type="ECO:0000256" key="4">
    <source>
        <dbReference type="ARBA" id="ARBA00022989"/>
    </source>
</evidence>
<dbReference type="PANTHER" id="PTHR22926:SF5">
    <property type="entry name" value="PHOSPHO-N-ACETYLMURAMOYL-PENTAPEPTIDE-TRANSFERASE HOMOLOG"/>
    <property type="match status" value="1"/>
</dbReference>
<name>A0A554JBU8_9BACT</name>
<comment type="function">
    <text evidence="6">Catalyzes the initial step of the lipid cycle reactions in the biosynthesis of the cell wall peptidoglycan: transfers peptidoglycan precursor phospho-MurNAc-pentapeptide from UDP-MurNAc-pentapeptide onto the lipid carrier undecaprenyl phosphate, yielding undecaprenyl-pyrophosphoryl-MurNAc-pentapeptide, known as lipid I.</text>
</comment>
<comment type="subcellular location">
    <subcellularLocation>
        <location evidence="6">Cell membrane</location>
        <topology evidence="6">Multi-pass membrane protein</topology>
    </subcellularLocation>
    <subcellularLocation>
        <location evidence="1">Membrane</location>
        <topology evidence="1">Multi-pass membrane protein</topology>
    </subcellularLocation>
</comment>
<feature type="transmembrane region" description="Helical" evidence="6">
    <location>
        <begin position="224"/>
        <end position="241"/>
    </location>
</feature>
<keyword evidence="3 6" id="KW-0812">Transmembrane</keyword>
<comment type="caution">
    <text evidence="9">The sequence shown here is derived from an EMBL/GenBank/DDBJ whole genome shotgun (WGS) entry which is preliminary data.</text>
</comment>
<dbReference type="InterPro" id="IPR000715">
    <property type="entry name" value="Glycosyl_transferase_4"/>
</dbReference>
<keyword evidence="6" id="KW-0131">Cell cycle</keyword>
<feature type="transmembrane region" description="Helical" evidence="6">
    <location>
        <begin position="197"/>
        <end position="218"/>
    </location>
</feature>
<proteinExistence type="inferred from homology"/>
<dbReference type="GO" id="GO:0046872">
    <property type="term" value="F:metal ion binding"/>
    <property type="evidence" value="ECO:0007669"/>
    <property type="project" value="UniProtKB-KW"/>
</dbReference>
<dbReference type="Proteomes" id="UP000319613">
    <property type="component" value="Unassembled WGS sequence"/>
</dbReference>
<dbReference type="EC" id="2.7.8.13" evidence="6 7"/>
<feature type="transmembrane region" description="Helical" evidence="6">
    <location>
        <begin position="6"/>
        <end position="32"/>
    </location>
</feature>
<dbReference type="GO" id="GO:0071555">
    <property type="term" value="P:cell wall organization"/>
    <property type="evidence" value="ECO:0007669"/>
    <property type="project" value="UniProtKB-KW"/>
</dbReference>
<feature type="transmembrane region" description="Helical" evidence="6">
    <location>
        <begin position="166"/>
        <end position="185"/>
    </location>
</feature>
<feature type="transmembrane region" description="Helical" evidence="6">
    <location>
        <begin position="62"/>
        <end position="81"/>
    </location>
</feature>
<evidence type="ECO:0000256" key="5">
    <source>
        <dbReference type="ARBA" id="ARBA00023136"/>
    </source>
</evidence>
<feature type="binding site" evidence="8">
    <location>
        <position position="192"/>
    </location>
    <ligand>
        <name>Mg(2+)</name>
        <dbReference type="ChEBI" id="CHEBI:18420"/>
    </ligand>
</feature>
<evidence type="ECO:0000256" key="7">
    <source>
        <dbReference type="NCBIfam" id="TIGR00445"/>
    </source>
</evidence>
<evidence type="ECO:0000256" key="8">
    <source>
        <dbReference type="PIRSR" id="PIRSR600715-1"/>
    </source>
</evidence>
<comment type="catalytic activity">
    <reaction evidence="6">
        <text>UDP-N-acetyl-alpha-D-muramoyl-L-alanyl-gamma-D-glutamyl-meso-2,6-diaminopimeloyl-D-alanyl-D-alanine + di-trans,octa-cis-undecaprenyl phosphate = di-trans,octa-cis-undecaprenyl diphospho-N-acetyl-alpha-D-muramoyl-L-alanyl-D-glutamyl-meso-2,6-diaminopimeloyl-D-alanyl-D-alanine + UMP</text>
        <dbReference type="Rhea" id="RHEA:28386"/>
        <dbReference type="ChEBI" id="CHEBI:57865"/>
        <dbReference type="ChEBI" id="CHEBI:60392"/>
        <dbReference type="ChEBI" id="CHEBI:61386"/>
        <dbReference type="ChEBI" id="CHEBI:61387"/>
        <dbReference type="EC" id="2.7.8.13"/>
    </reaction>
</comment>
<protein>
    <recommendedName>
        <fullName evidence="6 7">Phospho-N-acetylmuramoyl-pentapeptide-transferase</fullName>
        <ecNumber evidence="6 7">2.7.8.13</ecNumber>
    </recommendedName>
    <alternativeName>
        <fullName evidence="6">UDP-MurNAc-pentapeptide phosphotransferase</fullName>
    </alternativeName>
</protein>
<dbReference type="GO" id="GO:0005886">
    <property type="term" value="C:plasma membrane"/>
    <property type="evidence" value="ECO:0007669"/>
    <property type="project" value="UniProtKB-SubCell"/>
</dbReference>
<feature type="transmembrane region" description="Helical" evidence="6">
    <location>
        <begin position="327"/>
        <end position="345"/>
    </location>
</feature>
<keyword evidence="6 8" id="KW-0460">Magnesium</keyword>
<comment type="similarity">
    <text evidence="6">Belongs to the glycosyltransferase 4 family. MraY subfamily.</text>
</comment>
<keyword evidence="6 8" id="KW-0479">Metal-binding</keyword>
<feature type="transmembrane region" description="Helical" evidence="6">
    <location>
        <begin position="101"/>
        <end position="123"/>
    </location>
</feature>
<dbReference type="GO" id="GO:0008360">
    <property type="term" value="P:regulation of cell shape"/>
    <property type="evidence" value="ECO:0007669"/>
    <property type="project" value="UniProtKB-KW"/>
</dbReference>
<reference evidence="9 10" key="1">
    <citation type="submission" date="2017-07" db="EMBL/GenBank/DDBJ databases">
        <title>Mechanisms for carbon and nitrogen cycling indicate functional differentiation within the Candidate Phyla Radiation.</title>
        <authorList>
            <person name="Danczak R.E."/>
            <person name="Johnston M.D."/>
            <person name="Kenah C."/>
            <person name="Slattery M."/>
            <person name="Wrighton K.C."/>
            <person name="Wilkins M.J."/>
        </authorList>
    </citation>
    <scope>NUCLEOTIDE SEQUENCE [LARGE SCALE GENOMIC DNA]</scope>
    <source>
        <strain evidence="9">Gr01-1014_77</strain>
    </source>
</reference>